<evidence type="ECO:0000313" key="1">
    <source>
        <dbReference type="EMBL" id="PAV05951.1"/>
    </source>
</evidence>
<reference evidence="1 2" key="1">
    <citation type="journal article" date="2017" name="BMC Genomics">
        <title>Genomic analysis of methanogenic archaea reveals a shift towards energy conservation.</title>
        <authorList>
            <person name="Gilmore S.P."/>
            <person name="Henske J.K."/>
            <person name="Sexton J.A."/>
            <person name="Solomon K.V."/>
            <person name="Seppala S."/>
            <person name="Yoo J.I."/>
            <person name="Huyett L.M."/>
            <person name="Pressman A."/>
            <person name="Cogan J.Z."/>
            <person name="Kivenson V."/>
            <person name="Peng X."/>
            <person name="Tan Y."/>
            <person name="Valentine D.L."/>
            <person name="O'Malley M.A."/>
        </authorList>
    </citation>
    <scope>NUCLEOTIDE SEQUENCE [LARGE SCALE GENOMIC DNA]</scope>
    <source>
        <strain evidence="1 2">M.o.H.</strain>
    </source>
</reference>
<dbReference type="AlphaFoldDB" id="A0A2A2H912"/>
<organism evidence="1 2">
    <name type="scientific">Methanobacterium bryantii</name>
    <dbReference type="NCBI Taxonomy" id="2161"/>
    <lineage>
        <taxon>Archaea</taxon>
        <taxon>Methanobacteriati</taxon>
        <taxon>Methanobacteriota</taxon>
        <taxon>Methanomada group</taxon>
        <taxon>Methanobacteria</taxon>
        <taxon>Methanobacteriales</taxon>
        <taxon>Methanobacteriaceae</taxon>
        <taxon>Methanobacterium</taxon>
    </lineage>
</organism>
<dbReference type="EMBL" id="LMVM01000001">
    <property type="protein sequence ID" value="PAV05951.1"/>
    <property type="molecule type" value="Genomic_DNA"/>
</dbReference>
<accession>A0A2A2H912</accession>
<dbReference type="Proteomes" id="UP000217784">
    <property type="component" value="Unassembled WGS sequence"/>
</dbReference>
<protein>
    <submittedName>
        <fullName evidence="1">Uncharacterized protein</fullName>
    </submittedName>
</protein>
<sequence>MEISKPAEKTLQKLWIYWVYLEGNSKVQKKLHDETVIKELENLKLIEPKFNEIYLTPEGFEESRKIINRCKLSEKSKKIIHEVLL</sequence>
<dbReference type="OrthoDB" id="373594at2157"/>
<name>A0A2A2H912_METBR</name>
<gene>
    <name evidence="1" type="ORF">ASJ80_13945</name>
</gene>
<proteinExistence type="predicted"/>
<keyword evidence="2" id="KW-1185">Reference proteome</keyword>
<evidence type="ECO:0000313" key="2">
    <source>
        <dbReference type="Proteomes" id="UP000217784"/>
    </source>
</evidence>
<dbReference type="RefSeq" id="WP_069583403.1">
    <property type="nucleotide sequence ID" value="NZ_LMVM01000001.1"/>
</dbReference>
<comment type="caution">
    <text evidence="1">The sequence shown here is derived from an EMBL/GenBank/DDBJ whole genome shotgun (WGS) entry which is preliminary data.</text>
</comment>